<comment type="function">
    <text evidence="11">Glucanases play a role in cell expansion during growth, in cell-cell fusion during mating, and in spore release during sporulation. This enzyme may be involved in beta-glucan degradation. Active on laminarin and lichenan.</text>
</comment>
<keyword evidence="8" id="KW-0119">Carbohydrate metabolism</keyword>
<evidence type="ECO:0000256" key="14">
    <source>
        <dbReference type="SAM" id="SignalP"/>
    </source>
</evidence>
<accession>A0A0P1ACT8</accession>
<dbReference type="STRING" id="4781.A0A0P1ACT8"/>
<evidence type="ECO:0000256" key="13">
    <source>
        <dbReference type="ARBA" id="ARBA00043078"/>
    </source>
</evidence>
<evidence type="ECO:0000256" key="8">
    <source>
        <dbReference type="ARBA" id="ARBA00023277"/>
    </source>
</evidence>
<evidence type="ECO:0000256" key="2">
    <source>
        <dbReference type="ARBA" id="ARBA00004236"/>
    </source>
</evidence>
<keyword evidence="5" id="KW-0378">Hydrolase</keyword>
<keyword evidence="7" id="KW-0325">Glycoprotein</keyword>
<evidence type="ECO:0000256" key="1">
    <source>
        <dbReference type="ARBA" id="ARBA00000382"/>
    </source>
</evidence>
<dbReference type="Gene3D" id="3.20.20.80">
    <property type="entry name" value="Glycosidases"/>
    <property type="match status" value="1"/>
</dbReference>
<evidence type="ECO:0000256" key="6">
    <source>
        <dbReference type="ARBA" id="ARBA00023136"/>
    </source>
</evidence>
<dbReference type="GeneID" id="36403207"/>
<proteinExistence type="predicted"/>
<reference evidence="16" key="1">
    <citation type="submission" date="2014-09" db="EMBL/GenBank/DDBJ databases">
        <authorList>
            <person name="Sharma Rahul"/>
            <person name="Thines Marco"/>
        </authorList>
    </citation>
    <scope>NUCLEOTIDE SEQUENCE [LARGE SCALE GENOMIC DNA]</scope>
</reference>
<name>A0A0P1ACT8_PLAHL</name>
<dbReference type="GO" id="GO:0005886">
    <property type="term" value="C:plasma membrane"/>
    <property type="evidence" value="ECO:0007669"/>
    <property type="project" value="UniProtKB-SubCell"/>
</dbReference>
<evidence type="ECO:0000256" key="3">
    <source>
        <dbReference type="ARBA" id="ARBA00012780"/>
    </source>
</evidence>
<dbReference type="Proteomes" id="UP000054928">
    <property type="component" value="Unassembled WGS sequence"/>
</dbReference>
<dbReference type="InterPro" id="IPR050732">
    <property type="entry name" value="Beta-glucan_modifiers"/>
</dbReference>
<dbReference type="RefSeq" id="XP_024574423.1">
    <property type="nucleotide sequence ID" value="XM_024723447.1"/>
</dbReference>
<organism evidence="15 16">
    <name type="scientific">Plasmopara halstedii</name>
    <name type="common">Downy mildew of sunflower</name>
    <dbReference type="NCBI Taxonomy" id="4781"/>
    <lineage>
        <taxon>Eukaryota</taxon>
        <taxon>Sar</taxon>
        <taxon>Stramenopiles</taxon>
        <taxon>Oomycota</taxon>
        <taxon>Peronosporomycetes</taxon>
        <taxon>Peronosporales</taxon>
        <taxon>Peronosporaceae</taxon>
        <taxon>Plasmopara</taxon>
    </lineage>
</organism>
<dbReference type="GO" id="GO:0071555">
    <property type="term" value="P:cell wall organization"/>
    <property type="evidence" value="ECO:0007669"/>
    <property type="project" value="UniProtKB-KW"/>
</dbReference>
<sequence>MITWQTVGLLAATAAINLADAKKLSIGVCYVPWHNPLVNWDVISTDLALVSQHFSSIRTYEAQFGSINAISVAAAAGLRIAVGVQLADPQRIDSEIQAVCAGYAQNPWAVEAVYVGNEDLRHDSFGSYTVDQLNGYIQAVRSCVGNTPVGSVQRVEEWLNAEGSVALASNCQVIGVNIHPFFMPGAESPIEKLNFQWQQMANKFGAEKLRLTETGWPSAGESYAGNIPSTGVLTQYFYDFVYGWCPNRSQSYWFMMYDTAVSYSGAEYDKHFGLFGTDRSEHITLP</sequence>
<evidence type="ECO:0000256" key="9">
    <source>
        <dbReference type="ARBA" id="ARBA00023316"/>
    </source>
</evidence>
<dbReference type="InterPro" id="IPR017853">
    <property type="entry name" value="GH"/>
</dbReference>
<evidence type="ECO:0000256" key="12">
    <source>
        <dbReference type="ARBA" id="ARBA00042373"/>
    </source>
</evidence>
<evidence type="ECO:0000256" key="5">
    <source>
        <dbReference type="ARBA" id="ARBA00022801"/>
    </source>
</evidence>
<evidence type="ECO:0000256" key="10">
    <source>
        <dbReference type="ARBA" id="ARBA00023326"/>
    </source>
</evidence>
<keyword evidence="10" id="KW-0624">Polysaccharide degradation</keyword>
<keyword evidence="4" id="KW-1003">Cell membrane</keyword>
<comment type="subcellular location">
    <subcellularLocation>
        <location evidence="2">Cell membrane</location>
    </subcellularLocation>
</comment>
<evidence type="ECO:0000256" key="4">
    <source>
        <dbReference type="ARBA" id="ARBA00022475"/>
    </source>
</evidence>
<evidence type="ECO:0000313" key="15">
    <source>
        <dbReference type="EMBL" id="CEG38054.1"/>
    </source>
</evidence>
<dbReference type="GO" id="GO:0000272">
    <property type="term" value="P:polysaccharide catabolic process"/>
    <property type="evidence" value="ECO:0007669"/>
    <property type="project" value="UniProtKB-KW"/>
</dbReference>
<dbReference type="GO" id="GO:0042973">
    <property type="term" value="F:glucan endo-1,3-beta-D-glucosidase activity"/>
    <property type="evidence" value="ECO:0007669"/>
    <property type="project" value="UniProtKB-EC"/>
</dbReference>
<dbReference type="OMA" id="SQSYWFM"/>
<feature type="chain" id="PRO_5006058578" description="glucan endo-1,3-beta-D-glucosidase" evidence="14">
    <location>
        <begin position="22"/>
        <end position="286"/>
    </location>
</feature>
<dbReference type="SUPFAM" id="SSF51445">
    <property type="entry name" value="(Trans)glycosidases"/>
    <property type="match status" value="1"/>
</dbReference>
<evidence type="ECO:0000256" key="11">
    <source>
        <dbReference type="ARBA" id="ARBA00037649"/>
    </source>
</evidence>
<keyword evidence="14" id="KW-0732">Signal</keyword>
<dbReference type="AlphaFoldDB" id="A0A0P1ACT8"/>
<dbReference type="OrthoDB" id="77201at2759"/>
<feature type="signal peptide" evidence="14">
    <location>
        <begin position="1"/>
        <end position="21"/>
    </location>
</feature>
<dbReference type="EC" id="3.2.1.39" evidence="3"/>
<protein>
    <recommendedName>
        <fullName evidence="3">glucan endo-1,3-beta-D-glucosidase</fullName>
        <ecNumber evidence="3">3.2.1.39</ecNumber>
    </recommendedName>
    <alternativeName>
        <fullName evidence="13">Endo-1,3-beta-glucanase btgC</fullName>
    </alternativeName>
    <alternativeName>
        <fullName evidence="12">Laminarinase btgC</fullName>
    </alternativeName>
</protein>
<evidence type="ECO:0000256" key="7">
    <source>
        <dbReference type="ARBA" id="ARBA00023180"/>
    </source>
</evidence>
<keyword evidence="9" id="KW-0961">Cell wall biogenesis/degradation</keyword>
<evidence type="ECO:0000313" key="16">
    <source>
        <dbReference type="Proteomes" id="UP000054928"/>
    </source>
</evidence>
<comment type="catalytic activity">
    <reaction evidence="1">
        <text>Hydrolysis of (1-&gt;3)-beta-D-glucosidic linkages in (1-&gt;3)-beta-D-glucans.</text>
        <dbReference type="EC" id="3.2.1.39"/>
    </reaction>
</comment>
<dbReference type="PANTHER" id="PTHR16631">
    <property type="entry name" value="GLUCAN 1,3-BETA-GLUCOSIDASE"/>
    <property type="match status" value="1"/>
</dbReference>
<dbReference type="PANTHER" id="PTHR16631:SF17">
    <property type="entry name" value="GLUCAN ENDO-1,3-BETA-GLUCOSIDASE BTGC"/>
    <property type="match status" value="1"/>
</dbReference>
<dbReference type="EMBL" id="CCYD01000321">
    <property type="protein sequence ID" value="CEG38054.1"/>
    <property type="molecule type" value="Genomic_DNA"/>
</dbReference>
<keyword evidence="16" id="KW-1185">Reference proteome</keyword>
<keyword evidence="6" id="KW-0472">Membrane</keyword>